<dbReference type="AlphaFoldDB" id="A0A9W7EAL8"/>
<dbReference type="PANTHER" id="PTHR45661">
    <property type="entry name" value="SURFACE ANTIGEN"/>
    <property type="match status" value="1"/>
</dbReference>
<organism evidence="2 3">
    <name type="scientific">Triparma laevis f. inornata</name>
    <dbReference type="NCBI Taxonomy" id="1714386"/>
    <lineage>
        <taxon>Eukaryota</taxon>
        <taxon>Sar</taxon>
        <taxon>Stramenopiles</taxon>
        <taxon>Ochrophyta</taxon>
        <taxon>Bolidophyceae</taxon>
        <taxon>Parmales</taxon>
        <taxon>Triparmaceae</taxon>
        <taxon>Triparma</taxon>
    </lineage>
</organism>
<dbReference type="InterPro" id="IPR032675">
    <property type="entry name" value="LRR_dom_sf"/>
</dbReference>
<dbReference type="InterPro" id="IPR053139">
    <property type="entry name" value="Surface_bspA-like"/>
</dbReference>
<protein>
    <submittedName>
        <fullName evidence="2">Uncharacterized protein</fullName>
    </submittedName>
</protein>
<name>A0A9W7EAL8_9STRA</name>
<dbReference type="SUPFAM" id="SSF52058">
    <property type="entry name" value="L domain-like"/>
    <property type="match status" value="1"/>
</dbReference>
<dbReference type="Gene3D" id="3.80.10.10">
    <property type="entry name" value="Ribonuclease Inhibitor"/>
    <property type="match status" value="1"/>
</dbReference>
<dbReference type="PANTHER" id="PTHR45661:SF3">
    <property type="entry name" value="IG-LIKE DOMAIN-CONTAINING PROTEIN"/>
    <property type="match status" value="1"/>
</dbReference>
<proteinExistence type="predicted"/>
<feature type="region of interest" description="Disordered" evidence="1">
    <location>
        <begin position="1"/>
        <end position="38"/>
    </location>
</feature>
<accession>A0A9W7EAL8</accession>
<evidence type="ECO:0000313" key="3">
    <source>
        <dbReference type="Proteomes" id="UP001162640"/>
    </source>
</evidence>
<dbReference type="Pfam" id="PF13306">
    <property type="entry name" value="LRR_5"/>
    <property type="match status" value="1"/>
</dbReference>
<reference evidence="3" key="1">
    <citation type="journal article" date="2023" name="Commun. Biol.">
        <title>Genome analysis of Parmales, the sister group of diatoms, reveals the evolutionary specialization of diatoms from phago-mixotrophs to photoautotrophs.</title>
        <authorList>
            <person name="Ban H."/>
            <person name="Sato S."/>
            <person name="Yoshikawa S."/>
            <person name="Yamada K."/>
            <person name="Nakamura Y."/>
            <person name="Ichinomiya M."/>
            <person name="Sato N."/>
            <person name="Blanc-Mathieu R."/>
            <person name="Endo H."/>
            <person name="Kuwata A."/>
            <person name="Ogata H."/>
        </authorList>
    </citation>
    <scope>NUCLEOTIDE SEQUENCE [LARGE SCALE GENOMIC DNA]</scope>
</reference>
<comment type="caution">
    <text evidence="2">The sequence shown here is derived from an EMBL/GenBank/DDBJ whole genome shotgun (WGS) entry which is preliminary data.</text>
</comment>
<evidence type="ECO:0000313" key="2">
    <source>
        <dbReference type="EMBL" id="GMH71957.1"/>
    </source>
</evidence>
<dbReference type="EMBL" id="BLQM01000171">
    <property type="protein sequence ID" value="GMH71957.1"/>
    <property type="molecule type" value="Genomic_DNA"/>
</dbReference>
<evidence type="ECO:0000256" key="1">
    <source>
        <dbReference type="SAM" id="MobiDB-lite"/>
    </source>
</evidence>
<gene>
    <name evidence="2" type="ORF">TL16_g05794</name>
</gene>
<dbReference type="Proteomes" id="UP001162640">
    <property type="component" value="Unassembled WGS sequence"/>
</dbReference>
<dbReference type="InterPro" id="IPR026906">
    <property type="entry name" value="LRR_5"/>
</dbReference>
<sequence length="286" mass="31228">MFKSEASESIEGHESHKTGGKRGAGDEGGEGGEGIIDLPPAASSLTLPTVSTVPTTTDQFIFTDDFKRLLVDLVQGDTLITLRFATKAWKRVVDAFIDERAASGAMIVHDGNDSNTARKERRKLVARVVFLLNITKVGVNACCWAVNLVVVDIPEGVESIGKGAFAGCSSLTTVSFPTTLKLICVQAFLYCSSLENVDLLHTNLQKVGNQAFLKCSELKSMTIPDSFQTIGRGVWGQYVFDNGSRLVPSNIKVNESMTYTTSEVVAYLRSKQERARRVEQRQERKG</sequence>